<keyword evidence="1" id="KW-1133">Transmembrane helix</keyword>
<sequence>MSDQFGSFFPIWDWHPALVGLFVFGIDFGAIMAIRAVFEGKIYLMRWWSFKVGDTIGLPVYAGFAAVVVSDGSFSGFYTETWWHVLVLAVGYAFFVGLHVNNLRTGFFSWRDAVNLSELYHTVIAGVMFYFIVTVLPPVLDSEGPSWLAFIAAVGLAIYAFTWFIDQTPLVDKTPGRILPTERIIVLWKGVREC</sequence>
<accession>A0A1G1WID4</accession>
<dbReference type="Proteomes" id="UP000176645">
    <property type="component" value="Unassembled WGS sequence"/>
</dbReference>
<organism evidence="2 3">
    <name type="scientific">Candidatus Woykebacteria bacterium RBG_19FT_COMBO_43_10</name>
    <dbReference type="NCBI Taxonomy" id="1802598"/>
    <lineage>
        <taxon>Bacteria</taxon>
        <taxon>Candidatus Woykeibacteriota</taxon>
    </lineage>
</organism>
<gene>
    <name evidence="2" type="ORF">A2Z42_03670</name>
</gene>
<feature type="transmembrane region" description="Helical" evidence="1">
    <location>
        <begin position="119"/>
        <end position="140"/>
    </location>
</feature>
<feature type="transmembrane region" description="Helical" evidence="1">
    <location>
        <begin position="50"/>
        <end position="69"/>
    </location>
</feature>
<name>A0A1G1WID4_9BACT</name>
<feature type="transmembrane region" description="Helical" evidence="1">
    <location>
        <begin position="146"/>
        <end position="165"/>
    </location>
</feature>
<evidence type="ECO:0000313" key="2">
    <source>
        <dbReference type="EMBL" id="OGY27498.1"/>
    </source>
</evidence>
<proteinExistence type="predicted"/>
<protein>
    <submittedName>
        <fullName evidence="2">Uncharacterized protein</fullName>
    </submittedName>
</protein>
<dbReference type="AlphaFoldDB" id="A0A1G1WID4"/>
<feature type="transmembrane region" description="Helical" evidence="1">
    <location>
        <begin position="17"/>
        <end position="38"/>
    </location>
</feature>
<evidence type="ECO:0000256" key="1">
    <source>
        <dbReference type="SAM" id="Phobius"/>
    </source>
</evidence>
<reference evidence="2 3" key="1">
    <citation type="journal article" date="2016" name="Nat. Commun.">
        <title>Thousands of microbial genomes shed light on interconnected biogeochemical processes in an aquifer system.</title>
        <authorList>
            <person name="Anantharaman K."/>
            <person name="Brown C.T."/>
            <person name="Hug L.A."/>
            <person name="Sharon I."/>
            <person name="Castelle C.J."/>
            <person name="Probst A.J."/>
            <person name="Thomas B.C."/>
            <person name="Singh A."/>
            <person name="Wilkins M.J."/>
            <person name="Karaoz U."/>
            <person name="Brodie E.L."/>
            <person name="Williams K.H."/>
            <person name="Hubbard S.S."/>
            <person name="Banfield J.F."/>
        </authorList>
    </citation>
    <scope>NUCLEOTIDE SEQUENCE [LARGE SCALE GENOMIC DNA]</scope>
</reference>
<evidence type="ECO:0000313" key="3">
    <source>
        <dbReference type="Proteomes" id="UP000176645"/>
    </source>
</evidence>
<keyword evidence="1" id="KW-0812">Transmembrane</keyword>
<dbReference type="EMBL" id="MHCU01000034">
    <property type="protein sequence ID" value="OGY27498.1"/>
    <property type="molecule type" value="Genomic_DNA"/>
</dbReference>
<feature type="transmembrane region" description="Helical" evidence="1">
    <location>
        <begin position="81"/>
        <end position="98"/>
    </location>
</feature>
<comment type="caution">
    <text evidence="2">The sequence shown here is derived from an EMBL/GenBank/DDBJ whole genome shotgun (WGS) entry which is preliminary data.</text>
</comment>
<keyword evidence="1" id="KW-0472">Membrane</keyword>